<keyword evidence="1" id="KW-1133">Transmembrane helix</keyword>
<reference evidence="2" key="1">
    <citation type="journal article" date="2020" name="Nature">
        <title>Giant virus diversity and host interactions through global metagenomics.</title>
        <authorList>
            <person name="Schulz F."/>
            <person name="Roux S."/>
            <person name="Paez-Espino D."/>
            <person name="Jungbluth S."/>
            <person name="Walsh D.A."/>
            <person name="Denef V.J."/>
            <person name="McMahon K.D."/>
            <person name="Konstantinidis K.T."/>
            <person name="Eloe-Fadrosh E.A."/>
            <person name="Kyrpides N.C."/>
            <person name="Woyke T."/>
        </authorList>
    </citation>
    <scope>NUCLEOTIDE SEQUENCE</scope>
    <source>
        <strain evidence="2">GVMAG-S-ERX556022-25</strain>
    </source>
</reference>
<evidence type="ECO:0000256" key="1">
    <source>
        <dbReference type="SAM" id="Phobius"/>
    </source>
</evidence>
<keyword evidence="1" id="KW-0812">Transmembrane</keyword>
<name>A0A6C0AXL7_9ZZZZ</name>
<organism evidence="2">
    <name type="scientific">viral metagenome</name>
    <dbReference type="NCBI Taxonomy" id="1070528"/>
    <lineage>
        <taxon>unclassified sequences</taxon>
        <taxon>metagenomes</taxon>
        <taxon>organismal metagenomes</taxon>
    </lineage>
</organism>
<sequence>MTNYEKNQDSPINNLQVTNYDEFFHNKFNNTFDNYELLIKENREWDNKSISYINTIKDNCIELISNYKNEAKVNKKKHLWLSLVAILIPLIMAPTSGILIDVKRMRYVEMIIFIILSIINTIIIKFNYSKKLEKYIYLSIRYNDILSDIEYQLSKPVLYRENVNSFCIKIKTKYNYLSRNSFII</sequence>
<feature type="transmembrane region" description="Helical" evidence="1">
    <location>
        <begin position="106"/>
        <end position="128"/>
    </location>
</feature>
<evidence type="ECO:0000313" key="2">
    <source>
        <dbReference type="EMBL" id="QHS84498.1"/>
    </source>
</evidence>
<protein>
    <recommendedName>
        <fullName evidence="3">SMODS and SLOG-associating 2TM effector domain-containing protein</fullName>
    </recommendedName>
</protein>
<accession>A0A6C0AXL7</accession>
<evidence type="ECO:0008006" key="3">
    <source>
        <dbReference type="Google" id="ProtNLM"/>
    </source>
</evidence>
<feature type="transmembrane region" description="Helical" evidence="1">
    <location>
        <begin position="79"/>
        <end position="100"/>
    </location>
</feature>
<dbReference type="EMBL" id="MN738808">
    <property type="protein sequence ID" value="QHS84498.1"/>
    <property type="molecule type" value="Genomic_DNA"/>
</dbReference>
<keyword evidence="1" id="KW-0472">Membrane</keyword>
<proteinExistence type="predicted"/>
<dbReference type="AlphaFoldDB" id="A0A6C0AXL7"/>